<feature type="region of interest" description="Disordered" evidence="3">
    <location>
        <begin position="199"/>
        <end position="224"/>
    </location>
</feature>
<protein>
    <submittedName>
        <fullName evidence="9">AAR118Cp</fullName>
    </submittedName>
</protein>
<keyword evidence="10" id="KW-1185">Reference proteome</keyword>
<keyword evidence="2" id="KW-0333">Golgi apparatus</keyword>
<dbReference type="EMBL" id="AE016814">
    <property type="protein sequence ID" value="AAS50484.1"/>
    <property type="molecule type" value="Genomic_DNA"/>
</dbReference>
<dbReference type="InterPro" id="IPR058564">
    <property type="entry name" value="TPR_TRAPPC9_Trs120"/>
</dbReference>
<dbReference type="InParanoid" id="Q75EU3"/>
<evidence type="ECO:0000259" key="6">
    <source>
        <dbReference type="Pfam" id="PF26254"/>
    </source>
</evidence>
<dbReference type="HOGENOM" id="CLU_002231_0_0_1"/>
<feature type="region of interest" description="Disordered" evidence="3">
    <location>
        <begin position="312"/>
        <end position="340"/>
    </location>
</feature>
<dbReference type="Proteomes" id="UP000000591">
    <property type="component" value="Chromosome I"/>
</dbReference>
<feature type="domain" description="Trs120/TRAPPC9 fourth Ig-like" evidence="8">
    <location>
        <begin position="1097"/>
        <end position="1184"/>
    </location>
</feature>
<feature type="compositionally biased region" description="Polar residues" evidence="3">
    <location>
        <begin position="326"/>
        <end position="340"/>
    </location>
</feature>
<dbReference type="Pfam" id="PF26280">
    <property type="entry name" value="Ig_TRAPPC9-Trs120_2nd"/>
    <property type="match status" value="1"/>
</dbReference>
<dbReference type="InterPro" id="IPR058567">
    <property type="entry name" value="Ig_TRAPPC9_Trs120_3rd"/>
</dbReference>
<dbReference type="KEGG" id="ago:AGOS_AAR118C"/>
<feature type="domain" description="Trs120/TRAPPC9 third Ig-like" evidence="7">
    <location>
        <begin position="920"/>
        <end position="1084"/>
    </location>
</feature>
<dbReference type="GO" id="GO:0005829">
    <property type="term" value="C:cytosol"/>
    <property type="evidence" value="ECO:0007669"/>
    <property type="project" value="GOC"/>
</dbReference>
<feature type="domain" description="Trs120/TRAPPC9 first Ig-like" evidence="6">
    <location>
        <begin position="602"/>
        <end position="749"/>
    </location>
</feature>
<comment type="subcellular location">
    <subcellularLocation>
        <location evidence="1">Golgi apparatus</location>
    </subcellularLocation>
</comment>
<dbReference type="GO" id="GO:0005085">
    <property type="term" value="F:guanyl-nucleotide exchange factor activity"/>
    <property type="evidence" value="ECO:0007669"/>
    <property type="project" value="EnsemblFungi"/>
</dbReference>
<evidence type="ECO:0000259" key="8">
    <source>
        <dbReference type="Pfam" id="PF26283"/>
    </source>
</evidence>
<dbReference type="InterPro" id="IPR058563">
    <property type="entry name" value="Trs120_TRAPPC9_N"/>
</dbReference>
<dbReference type="RefSeq" id="NP_982660.1">
    <property type="nucleotide sequence ID" value="NM_208013.1"/>
</dbReference>
<dbReference type="GO" id="GO:1990071">
    <property type="term" value="C:TRAPPII protein complex"/>
    <property type="evidence" value="ECO:0007669"/>
    <property type="project" value="EnsemblFungi"/>
</dbReference>
<evidence type="ECO:0000259" key="5">
    <source>
        <dbReference type="Pfam" id="PF26251"/>
    </source>
</evidence>
<feature type="domain" description="Trs120/TRAPPC9 N-terminal" evidence="4">
    <location>
        <begin position="4"/>
        <end position="295"/>
    </location>
</feature>
<dbReference type="Pfam" id="PF08626">
    <property type="entry name" value="TRAPPC9-Trs120"/>
    <property type="match status" value="1"/>
</dbReference>
<dbReference type="Pfam" id="PF26251">
    <property type="entry name" value="TPR_TRAPPC9-Trs120"/>
    <property type="match status" value="1"/>
</dbReference>
<dbReference type="GO" id="GO:0005802">
    <property type="term" value="C:trans-Golgi network"/>
    <property type="evidence" value="ECO:0000318"/>
    <property type="project" value="GO_Central"/>
</dbReference>
<dbReference type="eggNOG" id="KOG1953">
    <property type="taxonomic scope" value="Eukaryota"/>
</dbReference>
<evidence type="ECO:0000256" key="3">
    <source>
        <dbReference type="SAM" id="MobiDB-lite"/>
    </source>
</evidence>
<dbReference type="InterPro" id="IPR058565">
    <property type="entry name" value="Ig_TRAPPC9_Trs120_1st"/>
</dbReference>
<reference evidence="10" key="2">
    <citation type="journal article" date="2013" name="G3 (Bethesda)">
        <title>Genomes of Ashbya fungi isolated from insects reveal four mating-type loci, numerous translocations, lack of transposons, and distinct gene duplications.</title>
        <authorList>
            <person name="Dietrich F.S."/>
            <person name="Voegeli S."/>
            <person name="Kuo S."/>
            <person name="Philippsen P."/>
        </authorList>
    </citation>
    <scope>GENOME REANNOTATION</scope>
    <source>
        <strain evidence="10">ATCC 10895 / CBS 109.51 / FGSC 9923 / NRRL Y-1056</strain>
    </source>
</reference>
<dbReference type="PANTHER" id="PTHR21512">
    <property type="entry name" value="TRAFFICKING PROTEIN PARTICLE COMPLEX SUBUNIT 9"/>
    <property type="match status" value="1"/>
</dbReference>
<evidence type="ECO:0000313" key="9">
    <source>
        <dbReference type="EMBL" id="AAS50484.1"/>
    </source>
</evidence>
<dbReference type="InterPro" id="IPR058568">
    <property type="entry name" value="Ig_TRAPPC9_Trs120_4th"/>
</dbReference>
<dbReference type="InterPro" id="IPR013935">
    <property type="entry name" value="Trs120_TRAPPC9"/>
</dbReference>
<dbReference type="Pfam" id="PF26254">
    <property type="entry name" value="Ig_TRAPPC9-Trs120_1st"/>
    <property type="match status" value="1"/>
</dbReference>
<dbReference type="GO" id="GO:0034498">
    <property type="term" value="P:early endosome to Golgi transport"/>
    <property type="evidence" value="ECO:0007669"/>
    <property type="project" value="EnsemblFungi"/>
</dbReference>
<evidence type="ECO:0000313" key="10">
    <source>
        <dbReference type="Proteomes" id="UP000000591"/>
    </source>
</evidence>
<feature type="compositionally biased region" description="Low complexity" evidence="3">
    <location>
        <begin position="312"/>
        <end position="325"/>
    </location>
</feature>
<organism evidence="9 10">
    <name type="scientific">Eremothecium gossypii (strain ATCC 10895 / CBS 109.51 / FGSC 9923 / NRRL Y-1056)</name>
    <name type="common">Yeast</name>
    <name type="synonym">Ashbya gossypii</name>
    <dbReference type="NCBI Taxonomy" id="284811"/>
    <lineage>
        <taxon>Eukaryota</taxon>
        <taxon>Fungi</taxon>
        <taxon>Dikarya</taxon>
        <taxon>Ascomycota</taxon>
        <taxon>Saccharomycotina</taxon>
        <taxon>Saccharomycetes</taxon>
        <taxon>Saccharomycetales</taxon>
        <taxon>Saccharomycetaceae</taxon>
        <taxon>Eremothecium</taxon>
    </lineage>
</organism>
<dbReference type="Pfam" id="PF26282">
    <property type="entry name" value="Ig_TRAPPC9-Trs120_3rd"/>
    <property type="match status" value="1"/>
</dbReference>
<dbReference type="STRING" id="284811.Q75EU3"/>
<evidence type="ECO:0000256" key="1">
    <source>
        <dbReference type="ARBA" id="ARBA00004555"/>
    </source>
</evidence>
<dbReference type="OrthoDB" id="27962at2759"/>
<accession>Q75EU3</accession>
<feature type="domain" description="Trs120/TRAPPC9 TPR region" evidence="5">
    <location>
        <begin position="353"/>
        <end position="590"/>
    </location>
</feature>
<dbReference type="Pfam" id="PF26283">
    <property type="entry name" value="Ig_TRAPPC9-Trs120_4th"/>
    <property type="match status" value="1"/>
</dbReference>
<dbReference type="GO" id="GO:0005769">
    <property type="term" value="C:early endosome"/>
    <property type="evidence" value="ECO:0007669"/>
    <property type="project" value="EnsemblFungi"/>
</dbReference>
<dbReference type="FunCoup" id="Q75EU3">
    <property type="interactions" value="40"/>
</dbReference>
<reference evidence="9 10" key="1">
    <citation type="journal article" date="2004" name="Science">
        <title>The Ashbya gossypii genome as a tool for mapping the ancient Saccharomyces cerevisiae genome.</title>
        <authorList>
            <person name="Dietrich F.S."/>
            <person name="Voegeli S."/>
            <person name="Brachat S."/>
            <person name="Lerch A."/>
            <person name="Gates K."/>
            <person name="Steiner S."/>
            <person name="Mohr C."/>
            <person name="Pohlmann R."/>
            <person name="Luedi P."/>
            <person name="Choi S."/>
            <person name="Wing R.A."/>
            <person name="Flavier A."/>
            <person name="Gaffney T.D."/>
            <person name="Philippsen P."/>
        </authorList>
    </citation>
    <scope>NUCLEOTIDE SEQUENCE [LARGE SCALE GENOMIC DNA]</scope>
    <source>
        <strain evidence="10">ATCC 10895 / CBS 109.51 / FGSC 9923 / NRRL Y-1056</strain>
    </source>
</reference>
<dbReference type="AlphaFoldDB" id="Q75EU3"/>
<sequence length="1198" mass="134864">MEGVCGPARVRVLVVPASDGWRRGEFLGYVERLRESPEVRLVDITPIADSMFNPQGFPQGKLLFEIEVEAKDESSMLFLYDFEPYRKTFVVVGLCQGTAGAEAAGRLAKLEAKFPHCIGHCLIYQTAGAANERVLGFGASSETLMCDVGRCFLRALHTYYLSYKHVTLRSPGAVGGNAVLKTTFMCRPAGPNAKRLSATLENGTGSKKGSLKGAKVAAPDRSQQRAKGRQLKILANFQLLAGQYMSALANFSEAAHTAHKVRDHLWLGSALEGVFISMILLSYLAVPFQIPAVVVQLCPPKSYVVASASSSQRSSSSSISGSPNSGANGAFQSPRPSMSGPNAPVLHSNEVLLGNLLKCLNERVLHYYELSLTQSVEYTPQVVYCQSLLRMLQFMSECHKSNSLGEPALRSMVLGVTHEPEAPADTMEPILFSKMEIYQLSNRFFELQLKDLDLITQVRFYITLASVYGNLSLERKRAFVLRILFVSLLPNIEALPWRDEYDNLMEELLRTYGIASWEPENKIQDALSVHWVTLQKNVLILLINIVKKAGRARKVLKFSRWAITRYSHILTHTEQTRLFKDFLLPAAQQHPEEFEYCDPFLLRNISLLKLEHHRQVPTVEHLEIASNSENKGEIFNPFKYNDVAAPEASNDDIENFMVSERAEFICSFQNPFNYDLDITSLSLCQEDVKYLRICGNQVSSEAPFIVKAHSMRALHLTVEFLQDTPGHKLRALNIGLFKLPARKYPICNSEQKSVFASSRAVLGECKLVIIEDQPQLDFLSSDLPRASCMLLTGVKKRLQCKVHNTSLSKTANYFRFCINTNVSSQLKDDYWRTIAADDLYDMELQLEQLKEKCIKVTNFPDEIKPNEVVLFDLEIDSTCAPLHLDHFDLVINYGNNHSGNNAVYVRKLVIPFNVTLKRSVEVTNMEIVQIHEELPSTVDVDWINYIRAQMREQQLSFSAFALMLLDIRNSWTSKVVLELGYDDFSASPHEIGSCQTIRIIVPIKKLRGNSDLSDRPIPSIVRGRQFVHSGLSDDQLHDLQTHFWCREHLLSKLHCTWKGSSFAGTVNFRLFMPKLSNNAIAVMYRSKKTPYTLELRTSDPHVSVCEEVTITATIDASLEHDSTSTVFVQFQFFERRTGKQIPNSNKQLLYNGTLMNSIDLRTQQELTLKVLPIESGDYEFHGSIVGTDAAAYSLVHVT</sequence>
<dbReference type="GO" id="GO:0006891">
    <property type="term" value="P:intra-Golgi vesicle-mediated transport"/>
    <property type="evidence" value="ECO:0007669"/>
    <property type="project" value="EnsemblFungi"/>
</dbReference>
<dbReference type="OMA" id="EHSRDRM"/>
<evidence type="ECO:0000256" key="2">
    <source>
        <dbReference type="ARBA" id="ARBA00023034"/>
    </source>
</evidence>
<dbReference type="GeneID" id="4618668"/>
<evidence type="ECO:0000259" key="4">
    <source>
        <dbReference type="Pfam" id="PF08626"/>
    </source>
</evidence>
<evidence type="ECO:0000259" key="7">
    <source>
        <dbReference type="Pfam" id="PF26282"/>
    </source>
</evidence>
<gene>
    <name evidence="9" type="ORF">AGOS_AAR118C</name>
</gene>
<dbReference type="PANTHER" id="PTHR21512:SF5">
    <property type="entry name" value="TRAFFICKING PROTEIN PARTICLE COMPLEX SUBUNIT 9"/>
    <property type="match status" value="1"/>
</dbReference>
<proteinExistence type="predicted"/>
<name>Q75EU3_EREGS</name>